<name>W4V4P7_9FIRM</name>
<evidence type="ECO:0000256" key="1">
    <source>
        <dbReference type="SAM" id="MobiDB-lite"/>
    </source>
</evidence>
<proteinExistence type="predicted"/>
<evidence type="ECO:0000256" key="2">
    <source>
        <dbReference type="SAM" id="SignalP"/>
    </source>
</evidence>
<dbReference type="InterPro" id="IPR028082">
    <property type="entry name" value="Peripla_BP_I"/>
</dbReference>
<dbReference type="InterPro" id="IPR007487">
    <property type="entry name" value="ABC_transpt-TYRBP-like"/>
</dbReference>
<protein>
    <submittedName>
        <fullName evidence="3">Membrane protein</fullName>
    </submittedName>
</protein>
<dbReference type="Pfam" id="PF04392">
    <property type="entry name" value="ABC_sub_bind"/>
    <property type="match status" value="1"/>
</dbReference>
<organism evidence="3 4">
    <name type="scientific">Acetivibrio straminisolvens JCM 21531</name>
    <dbReference type="NCBI Taxonomy" id="1294263"/>
    <lineage>
        <taxon>Bacteria</taxon>
        <taxon>Bacillati</taxon>
        <taxon>Bacillota</taxon>
        <taxon>Clostridia</taxon>
        <taxon>Eubacteriales</taxon>
        <taxon>Oscillospiraceae</taxon>
        <taxon>Acetivibrio</taxon>
    </lineage>
</organism>
<dbReference type="PANTHER" id="PTHR35271">
    <property type="entry name" value="ABC TRANSPORTER, SUBSTRATE-BINDING LIPOPROTEIN-RELATED"/>
    <property type="match status" value="1"/>
</dbReference>
<dbReference type="Gene3D" id="3.40.50.2300">
    <property type="match status" value="2"/>
</dbReference>
<gene>
    <name evidence="3" type="ORF">JCM21531_1125</name>
</gene>
<dbReference type="PROSITE" id="PS51257">
    <property type="entry name" value="PROKAR_LIPOPROTEIN"/>
    <property type="match status" value="1"/>
</dbReference>
<dbReference type="Proteomes" id="UP000019109">
    <property type="component" value="Unassembled WGS sequence"/>
</dbReference>
<sequence>MRRVFSGKWKYVLLLLVAFALIFTAACSSKPRAETITPNHENQKDEGNLNSGKEVTQEEQGQQKEDKEVTNKLVNTGKKIAFVTFANPDSQQWQKLAENAAFRVLKEAGYDTENTEFKIIKEDDATKVGEVTKEIMQFSPDLALIVNSSMAIPLANSLEGAPFPVVIPSCREAGVVDSSGVAAKNVTGVNFTPADIMAKAANLVSIVDPSIPKKTVFVVGKYAPAKYPKEMVEGQLKAAGVELKAYEVPETEEELYSVIEKYENDPEIKWVIYVGNFVRLKDGTIGNLIDALTYLRENSKKMNIALVDTMVKNGAFGGVTVDLTALAEQQTEVALRLLNGEDIKNIKIEDPKKVYIYYNKMTADRIGVELPLQAIESAYRVYTDYDGNYIGN</sequence>
<dbReference type="STRING" id="1294263.JCM21531_1125"/>
<evidence type="ECO:0000313" key="3">
    <source>
        <dbReference type="EMBL" id="GAE87729.1"/>
    </source>
</evidence>
<dbReference type="OrthoDB" id="9776955at2"/>
<dbReference type="PANTHER" id="PTHR35271:SF1">
    <property type="entry name" value="ABC TRANSPORTER, SUBSTRATE-BINDING LIPOPROTEIN"/>
    <property type="match status" value="1"/>
</dbReference>
<feature type="region of interest" description="Disordered" evidence="1">
    <location>
        <begin position="34"/>
        <end position="68"/>
    </location>
</feature>
<dbReference type="EMBL" id="BAVR01000009">
    <property type="protein sequence ID" value="GAE87729.1"/>
    <property type="molecule type" value="Genomic_DNA"/>
</dbReference>
<feature type="chain" id="PRO_5038944414" evidence="2">
    <location>
        <begin position="26"/>
        <end position="392"/>
    </location>
</feature>
<reference evidence="3" key="1">
    <citation type="journal article" date="2014" name="Genome Announc.">
        <title>Draft Genome Sequence of Clostridium straminisolvens Strain JCM 21531T, Isolated from a Cellulose-Degrading Bacterial Community.</title>
        <authorList>
            <person name="Yuki M."/>
            <person name="Oshima K."/>
            <person name="Suda W."/>
            <person name="Sakamoto M."/>
            <person name="Kitamura K."/>
            <person name="Iida T."/>
            <person name="Hattori M."/>
            <person name="Ohkuma M."/>
        </authorList>
    </citation>
    <scope>NUCLEOTIDE SEQUENCE [LARGE SCALE GENOMIC DNA]</scope>
    <source>
        <strain evidence="3">JCM 21531</strain>
    </source>
</reference>
<dbReference type="SUPFAM" id="SSF53822">
    <property type="entry name" value="Periplasmic binding protein-like I"/>
    <property type="match status" value="1"/>
</dbReference>
<keyword evidence="4" id="KW-1185">Reference proteome</keyword>
<accession>W4V4P7</accession>
<keyword evidence="2" id="KW-0732">Signal</keyword>
<evidence type="ECO:0000313" key="4">
    <source>
        <dbReference type="Proteomes" id="UP000019109"/>
    </source>
</evidence>
<comment type="caution">
    <text evidence="3">The sequence shown here is derived from an EMBL/GenBank/DDBJ whole genome shotgun (WGS) entry which is preliminary data.</text>
</comment>
<dbReference type="AlphaFoldDB" id="W4V4P7"/>
<dbReference type="RefSeq" id="WP_038287578.1">
    <property type="nucleotide sequence ID" value="NZ_BAVR01000009.1"/>
</dbReference>
<feature type="signal peptide" evidence="2">
    <location>
        <begin position="1"/>
        <end position="25"/>
    </location>
</feature>